<dbReference type="EMBL" id="LN718965">
    <property type="protein sequence ID" value="CEP07057.1"/>
    <property type="molecule type" value="Genomic_DNA"/>
</dbReference>
<dbReference type="InterPro" id="IPR003738">
    <property type="entry name" value="SRAP"/>
</dbReference>
<evidence type="ECO:0000256" key="4">
    <source>
        <dbReference type="ARBA" id="ARBA00022801"/>
    </source>
</evidence>
<dbReference type="InterPro" id="IPR036590">
    <property type="entry name" value="SRAP-like"/>
</dbReference>
<proteinExistence type="inferred from homology"/>
<dbReference type="GO" id="GO:0006508">
    <property type="term" value="P:proteolysis"/>
    <property type="evidence" value="ECO:0007669"/>
    <property type="project" value="UniProtKB-KW"/>
</dbReference>
<protein>
    <recommendedName>
        <fullName evidence="11">Embryonic stem cell-specific 5-hydroxymethylcytosine-binding protein</fullName>
    </recommendedName>
</protein>
<keyword evidence="7" id="KW-0456">Lyase</keyword>
<gene>
    <name evidence="9" type="primary">PARPA_00326.1 scaffold 624</name>
</gene>
<organism evidence="9 10">
    <name type="scientific">Parasitella parasitica</name>
    <dbReference type="NCBI Taxonomy" id="35722"/>
    <lineage>
        <taxon>Eukaryota</taxon>
        <taxon>Fungi</taxon>
        <taxon>Fungi incertae sedis</taxon>
        <taxon>Mucoromycota</taxon>
        <taxon>Mucoromycotina</taxon>
        <taxon>Mucoromycetes</taxon>
        <taxon>Mucorales</taxon>
        <taxon>Mucorineae</taxon>
        <taxon>Mucoraceae</taxon>
        <taxon>Parasitella</taxon>
    </lineage>
</organism>
<dbReference type="OrthoDB" id="2111841at2759"/>
<keyword evidence="2" id="KW-0645">Protease</keyword>
<evidence type="ECO:0000256" key="5">
    <source>
        <dbReference type="ARBA" id="ARBA00023124"/>
    </source>
</evidence>
<dbReference type="GO" id="GO:0008233">
    <property type="term" value="F:peptidase activity"/>
    <property type="evidence" value="ECO:0007669"/>
    <property type="project" value="UniProtKB-KW"/>
</dbReference>
<evidence type="ECO:0000256" key="1">
    <source>
        <dbReference type="ARBA" id="ARBA00008136"/>
    </source>
</evidence>
<keyword evidence="4" id="KW-0378">Hydrolase</keyword>
<sequence>MCGRFCCSLGADDIRNELYQENVLPNTDAEWVDQDTHRPSYNVCPTRYIPTVLEKNKNEKMIQSMQWGFIPSWLKDAPYNKPINARLETLTEDKSIFFEWNKKKQVFYVKRRDGKLMLFAGLYSIATIESQAVATCTIITTAASAFFSKVHHRMPVILEPSDVNVWINNNIPWSPTVINLLKPFSGELDCFQVSPKVGPTKNDTPDLITPLDEQKSSISHFLKPVDLQDEMRKMSATNTDQKETNNYKEPSLCNSIDKPSIDPNKKRKRRVDGSPGTLKSRKITSFFSKK</sequence>
<evidence type="ECO:0000313" key="10">
    <source>
        <dbReference type="Proteomes" id="UP000054107"/>
    </source>
</evidence>
<evidence type="ECO:0008006" key="11">
    <source>
        <dbReference type="Google" id="ProtNLM"/>
    </source>
</evidence>
<keyword evidence="5" id="KW-0190">Covalent protein-DNA linkage</keyword>
<evidence type="ECO:0000256" key="3">
    <source>
        <dbReference type="ARBA" id="ARBA00022763"/>
    </source>
</evidence>
<dbReference type="Proteomes" id="UP000054107">
    <property type="component" value="Unassembled WGS sequence"/>
</dbReference>
<dbReference type="AlphaFoldDB" id="A0A0B7MPS3"/>
<comment type="similarity">
    <text evidence="1">Belongs to the SOS response-associated peptidase family.</text>
</comment>
<keyword evidence="6" id="KW-0238">DNA-binding</keyword>
<dbReference type="Pfam" id="PF02586">
    <property type="entry name" value="SRAP"/>
    <property type="match status" value="1"/>
</dbReference>
<accession>A0A0B7MPS3</accession>
<evidence type="ECO:0000256" key="6">
    <source>
        <dbReference type="ARBA" id="ARBA00023125"/>
    </source>
</evidence>
<dbReference type="Gene3D" id="3.90.1680.10">
    <property type="entry name" value="SOS response associated peptidase-like"/>
    <property type="match status" value="1"/>
</dbReference>
<dbReference type="SUPFAM" id="SSF143081">
    <property type="entry name" value="BB1717-like"/>
    <property type="match status" value="1"/>
</dbReference>
<evidence type="ECO:0000256" key="8">
    <source>
        <dbReference type="SAM" id="MobiDB-lite"/>
    </source>
</evidence>
<feature type="region of interest" description="Disordered" evidence="8">
    <location>
        <begin position="235"/>
        <end position="290"/>
    </location>
</feature>
<keyword evidence="3" id="KW-0227">DNA damage</keyword>
<dbReference type="STRING" id="35722.A0A0B7MPS3"/>
<keyword evidence="10" id="KW-1185">Reference proteome</keyword>
<evidence type="ECO:0000313" key="9">
    <source>
        <dbReference type="EMBL" id="CEP07057.1"/>
    </source>
</evidence>
<dbReference type="GO" id="GO:0003697">
    <property type="term" value="F:single-stranded DNA binding"/>
    <property type="evidence" value="ECO:0007669"/>
    <property type="project" value="InterPro"/>
</dbReference>
<dbReference type="GO" id="GO:0106300">
    <property type="term" value="P:protein-DNA covalent cross-linking repair"/>
    <property type="evidence" value="ECO:0007669"/>
    <property type="project" value="InterPro"/>
</dbReference>
<dbReference type="PANTHER" id="PTHR13604">
    <property type="entry name" value="DC12-RELATED"/>
    <property type="match status" value="1"/>
</dbReference>
<evidence type="ECO:0000256" key="7">
    <source>
        <dbReference type="ARBA" id="ARBA00023239"/>
    </source>
</evidence>
<name>A0A0B7MPS3_9FUNG</name>
<dbReference type="GO" id="GO:0016829">
    <property type="term" value="F:lyase activity"/>
    <property type="evidence" value="ECO:0007669"/>
    <property type="project" value="UniProtKB-KW"/>
</dbReference>
<evidence type="ECO:0000256" key="2">
    <source>
        <dbReference type="ARBA" id="ARBA00022670"/>
    </source>
</evidence>
<dbReference type="PANTHER" id="PTHR13604:SF0">
    <property type="entry name" value="ABASIC SITE PROCESSING PROTEIN HMCES"/>
    <property type="match status" value="1"/>
</dbReference>
<reference evidence="9 10" key="1">
    <citation type="submission" date="2014-09" db="EMBL/GenBank/DDBJ databases">
        <authorList>
            <person name="Ellenberger Sabrina"/>
        </authorList>
    </citation>
    <scope>NUCLEOTIDE SEQUENCE [LARGE SCALE GENOMIC DNA]</scope>
    <source>
        <strain evidence="9 10">CBS 412.66</strain>
    </source>
</reference>